<protein>
    <submittedName>
        <fullName evidence="2">Dienelactone hydrolase family protein</fullName>
    </submittedName>
</protein>
<gene>
    <name evidence="2" type="ORF">MSAN_00783800</name>
</gene>
<dbReference type="PANTHER" id="PTHR47668:SF1">
    <property type="entry name" value="DIENELACTONE HYDROLASE DOMAIN-CONTAINING PROTEIN-RELATED"/>
    <property type="match status" value="1"/>
</dbReference>
<dbReference type="Proteomes" id="UP000623467">
    <property type="component" value="Unassembled WGS sequence"/>
</dbReference>
<dbReference type="InterPro" id="IPR002925">
    <property type="entry name" value="Dienelactn_hydro"/>
</dbReference>
<dbReference type="SUPFAM" id="SSF53474">
    <property type="entry name" value="alpha/beta-Hydrolases"/>
    <property type="match status" value="1"/>
</dbReference>
<dbReference type="OrthoDB" id="2991069at2759"/>
<organism evidence="2 3">
    <name type="scientific">Mycena sanguinolenta</name>
    <dbReference type="NCBI Taxonomy" id="230812"/>
    <lineage>
        <taxon>Eukaryota</taxon>
        <taxon>Fungi</taxon>
        <taxon>Dikarya</taxon>
        <taxon>Basidiomycota</taxon>
        <taxon>Agaricomycotina</taxon>
        <taxon>Agaricomycetes</taxon>
        <taxon>Agaricomycetidae</taxon>
        <taxon>Agaricales</taxon>
        <taxon>Marasmiineae</taxon>
        <taxon>Mycenaceae</taxon>
        <taxon>Mycena</taxon>
    </lineage>
</organism>
<dbReference type="Pfam" id="PF01738">
    <property type="entry name" value="DLH"/>
    <property type="match status" value="1"/>
</dbReference>
<dbReference type="EMBL" id="JACAZH010000005">
    <property type="protein sequence ID" value="KAF7367220.1"/>
    <property type="molecule type" value="Genomic_DNA"/>
</dbReference>
<evidence type="ECO:0000259" key="1">
    <source>
        <dbReference type="Pfam" id="PF01738"/>
    </source>
</evidence>
<keyword evidence="3" id="KW-1185">Reference proteome</keyword>
<sequence length="761" mass="84910">MLGRVRTLVHHLNKSKMATSHMIHNTNAACCSIPPVQSEYTPKGTFKSVGDFKKVYVTGGPSDNAIVCVYDIFGYFPQTQQGADMIASTLKTVVYMPDFFDDAPFPSENFPPTTDEGKKSLQEFFGGTANPGVAVKKLTAFAQTLKTGGAKKVGAYGFCWGGKVTLSAAGESTPLEAVSIIHPAMLSVDDAEKLTVPLAIYISKDESVDEYIKIVNVLAKKPFATKNDNKYYAGMHHGWAAARADLNVQANKDEFENVYTRLAEFFSKTFVKSYGGSQVNLTQITYVQVTNTGVVFCDSKKLPVFEKKFAFIEVEVDVFDPHRVDFRSSPRIWDDIRVVTLFNTQKDAADVLDKIQQTSPPQTRQYELPTKTYVLEGDTAKLLPTVHPISGLVNQALSALAYTDVTEVLNPSWTGCVLKRPVYVVHNVKNTIQRWLQSHKPPLVIIAREGIDVCDHTIIFRDDLNGNFDDDTLPTLPQFPIWPLQHVVPPNELWLSEMITNYGIWHQRRRETNAEAIINQPWQPMITLSLELVRWFLAAMQTVSAGSSSPGAIMSLQSAAASIKTTIVHQMSFLGATNHENGLYDTPHRSRIDGANTRRFDAAEDEERPGMIEIGNLVETAWLGGPHKLVLDSEGWLRFVTITHLPIDSAASATADEQDRLQPVIVCPEEILENLWAPVNPSPRLRDHHYQFLGLQFLSGNEFLLSPALSSLSSRARICRLNGLAFWAGEVKHLYQKVEREQMKVEEDKVCRHKDAVEGRE</sequence>
<reference evidence="2" key="1">
    <citation type="submission" date="2020-05" db="EMBL/GenBank/DDBJ databases">
        <title>Mycena genomes resolve the evolution of fungal bioluminescence.</title>
        <authorList>
            <person name="Tsai I.J."/>
        </authorList>
    </citation>
    <scope>NUCLEOTIDE SEQUENCE</scope>
    <source>
        <strain evidence="2">160909Yilan</strain>
    </source>
</reference>
<dbReference type="Gene3D" id="3.40.50.1820">
    <property type="entry name" value="alpha/beta hydrolase"/>
    <property type="match status" value="1"/>
</dbReference>
<accession>A0A8H6Z0N7</accession>
<evidence type="ECO:0000313" key="2">
    <source>
        <dbReference type="EMBL" id="KAF7367220.1"/>
    </source>
</evidence>
<dbReference type="PANTHER" id="PTHR47668">
    <property type="entry name" value="DIENELACTONE HYDROLASE FAMILY PROTEIN (AFU_ORTHOLOGUE AFUA_6G01940)"/>
    <property type="match status" value="1"/>
</dbReference>
<feature type="domain" description="Dienelactone hydrolase" evidence="1">
    <location>
        <begin position="64"/>
        <end position="268"/>
    </location>
</feature>
<comment type="caution">
    <text evidence="2">The sequence shown here is derived from an EMBL/GenBank/DDBJ whole genome shotgun (WGS) entry which is preliminary data.</text>
</comment>
<proteinExistence type="predicted"/>
<dbReference type="AlphaFoldDB" id="A0A8H6Z0N7"/>
<keyword evidence="2" id="KW-0378">Hydrolase</keyword>
<dbReference type="InterPro" id="IPR029058">
    <property type="entry name" value="AB_hydrolase_fold"/>
</dbReference>
<evidence type="ECO:0000313" key="3">
    <source>
        <dbReference type="Proteomes" id="UP000623467"/>
    </source>
</evidence>
<name>A0A8H6Z0N7_9AGAR</name>
<dbReference type="GO" id="GO:0016787">
    <property type="term" value="F:hydrolase activity"/>
    <property type="evidence" value="ECO:0007669"/>
    <property type="project" value="UniProtKB-KW"/>
</dbReference>